<feature type="region of interest" description="Disordered" evidence="1">
    <location>
        <begin position="73"/>
        <end position="170"/>
    </location>
</feature>
<gene>
    <name evidence="2" type="ORF">OMP39_03115</name>
</gene>
<dbReference type="EMBL" id="CP110257">
    <property type="protein sequence ID" value="UZD55594.1"/>
    <property type="molecule type" value="Genomic_DNA"/>
</dbReference>
<evidence type="ECO:0000313" key="3">
    <source>
        <dbReference type="Proteomes" id="UP001163266"/>
    </source>
</evidence>
<protein>
    <submittedName>
        <fullName evidence="2">DUF3108 domain-containing protein</fullName>
    </submittedName>
</protein>
<dbReference type="InterPro" id="IPR021457">
    <property type="entry name" value="DUF3108"/>
</dbReference>
<proteinExistence type="predicted"/>
<evidence type="ECO:0000256" key="1">
    <source>
        <dbReference type="SAM" id="MobiDB-lite"/>
    </source>
</evidence>
<dbReference type="RefSeq" id="WP_264893348.1">
    <property type="nucleotide sequence ID" value="NZ_CP110257.1"/>
</dbReference>
<name>A0ABY6MUB7_9BURK</name>
<accession>A0ABY6MUB7</accession>
<sequence length="411" mass="44059">MVGSVALTFGGRPRPAWRRPAWWAVLVLVVLAHAGVVRQAGQWLAPVGSGESEPPRMQAVYTRRIELQAPPAVAPRAAAPAPRGQQRAAARVPARAAPASAAEVAQAASAQAASAPAEPDAPRDEEGASAATAEEHATAHVPGETPGGGETQAQAQVPETATGAAQSPGAAAAGAPAFEWPVSTRLSYTMQGYYRGEVRGSAQVEWLREGSRYEVHVEVIVGPRAASLMGRRMSSRGEITPAGLVPRRYDEDTRLGFAHRHAIIEFGAGRARLASGRDVEAPPGVQDAASQFVQLTYRLTVEPQLLQVGRVIDFPLALPKRLDRWYYEVVALETLATPLGPVEAYHLVPRREFPTRDALLAEMWFAPQLQYLPVRIRIRQDADTYIDLMIDRLPEQAAGVPAPTPPSGKPP</sequence>
<reference evidence="2" key="1">
    <citation type="submission" date="2022-10" db="EMBL/GenBank/DDBJ databases">
        <title>Complete genome sequence of Schlegelella aquatica LMG 23380.</title>
        <authorList>
            <person name="Musilova J."/>
            <person name="Kourilova X."/>
            <person name="Bezdicek M."/>
            <person name="Hermankova K."/>
            <person name="Obruca S."/>
            <person name="Sedlar K."/>
        </authorList>
    </citation>
    <scope>NUCLEOTIDE SEQUENCE</scope>
    <source>
        <strain evidence="2">LMG 23380</strain>
    </source>
</reference>
<organism evidence="2 3">
    <name type="scientific">Caldimonas aquatica</name>
    <dbReference type="NCBI Taxonomy" id="376175"/>
    <lineage>
        <taxon>Bacteria</taxon>
        <taxon>Pseudomonadati</taxon>
        <taxon>Pseudomonadota</taxon>
        <taxon>Betaproteobacteria</taxon>
        <taxon>Burkholderiales</taxon>
        <taxon>Sphaerotilaceae</taxon>
        <taxon>Caldimonas</taxon>
    </lineage>
</organism>
<dbReference type="Pfam" id="PF11306">
    <property type="entry name" value="DUF3108"/>
    <property type="match status" value="1"/>
</dbReference>
<feature type="compositionally biased region" description="Low complexity" evidence="1">
    <location>
        <begin position="160"/>
        <end position="170"/>
    </location>
</feature>
<evidence type="ECO:0000313" key="2">
    <source>
        <dbReference type="EMBL" id="UZD55594.1"/>
    </source>
</evidence>
<feature type="compositionally biased region" description="Low complexity" evidence="1">
    <location>
        <begin position="73"/>
        <end position="118"/>
    </location>
</feature>
<dbReference type="Proteomes" id="UP001163266">
    <property type="component" value="Chromosome"/>
</dbReference>
<keyword evidence="3" id="KW-1185">Reference proteome</keyword>